<keyword evidence="2" id="KW-1133">Transmembrane helix</keyword>
<keyword evidence="4" id="KW-1185">Reference proteome</keyword>
<dbReference type="EMBL" id="JACCBG010000001">
    <property type="protein sequence ID" value="NYD40594.1"/>
    <property type="molecule type" value="Genomic_DNA"/>
</dbReference>
<keyword evidence="2" id="KW-0812">Transmembrane</keyword>
<keyword evidence="2" id="KW-0472">Membrane</keyword>
<name>A0A7Y9E3P6_9ACTN</name>
<dbReference type="AlphaFoldDB" id="A0A7Y9E3P6"/>
<feature type="transmembrane region" description="Helical" evidence="2">
    <location>
        <begin position="9"/>
        <end position="30"/>
    </location>
</feature>
<dbReference type="SUPFAM" id="SSF56300">
    <property type="entry name" value="Metallo-dependent phosphatases"/>
    <property type="match status" value="1"/>
</dbReference>
<evidence type="ECO:0000313" key="4">
    <source>
        <dbReference type="Proteomes" id="UP000535511"/>
    </source>
</evidence>
<dbReference type="RefSeq" id="WP_343051933.1">
    <property type="nucleotide sequence ID" value="NZ_JACCBG010000001.1"/>
</dbReference>
<evidence type="ECO:0000313" key="3">
    <source>
        <dbReference type="EMBL" id="NYD40594.1"/>
    </source>
</evidence>
<protein>
    <recommendedName>
        <fullName evidence="5">Metallophosphoesterase</fullName>
    </recommendedName>
</protein>
<evidence type="ECO:0008006" key="5">
    <source>
        <dbReference type="Google" id="ProtNLM"/>
    </source>
</evidence>
<reference evidence="3 4" key="1">
    <citation type="submission" date="2020-07" db="EMBL/GenBank/DDBJ databases">
        <title>Sequencing the genomes of 1000 actinobacteria strains.</title>
        <authorList>
            <person name="Klenk H.-P."/>
        </authorList>
    </citation>
    <scope>NUCLEOTIDE SEQUENCE [LARGE SCALE GENOMIC DNA]</scope>
    <source>
        <strain evidence="3 4">DSM 21350</strain>
    </source>
</reference>
<feature type="transmembrane region" description="Helical" evidence="2">
    <location>
        <begin position="113"/>
        <end position="135"/>
    </location>
</feature>
<organism evidence="3 4">
    <name type="scientific">Nocardioides panaciterrulae</name>
    <dbReference type="NCBI Taxonomy" id="661492"/>
    <lineage>
        <taxon>Bacteria</taxon>
        <taxon>Bacillati</taxon>
        <taxon>Actinomycetota</taxon>
        <taxon>Actinomycetes</taxon>
        <taxon>Propionibacteriales</taxon>
        <taxon>Nocardioidaceae</taxon>
        <taxon>Nocardioides</taxon>
    </lineage>
</organism>
<sequence length="528" mass="56845">MRVSRAGRVVAYVAVWLVVTLLASLAFFLLSSRTIVLASHDAVLRPNLQGEVVLRTGPVLPDLRMDSGHRLGVDIRLGKTDAKSTQELVRRYAYIASQPEGQVAKVREALVDMLWSALLRGAVVGSVPIVVWLLLGRPRRLELYRRTRSPAGALSGLGCAVLVLAFWQPWQSSDDPVESGRGWMPLGEFLGPEVPLPAEAAGIEVRGDVTTNQTRRLIESAISTYDKSKAFYARAVTAARQLDLRRPEDGETVVLLVSDRHDNIGMDKVARAIGDAGGATAVFDAGDDTSTGNSWEAFSLDSLNAAFDDLPRWGVAGNHDHGPFVHSYLDDHGWTMLEGEVVDGPAGTTLLGVDDPRSSGLGDWRDETGLSFDEVGHRLADVACEAPQRVTTMLVHDADLAREALQRGCTDLVLAGHLHVQVGPTRVVGQHGEAGYTYTNGTTGGAAYAIAVGSKLRREAEVTLVTYRDGRPVGLQPVILQTNGVFHVRDYLPLHVTADLSSPPRLDGHEFVTESPTAHGDTSAAGSR</sequence>
<evidence type="ECO:0000256" key="1">
    <source>
        <dbReference type="SAM" id="MobiDB-lite"/>
    </source>
</evidence>
<feature type="transmembrane region" description="Helical" evidence="2">
    <location>
        <begin position="147"/>
        <end position="167"/>
    </location>
</feature>
<proteinExistence type="predicted"/>
<dbReference type="InterPro" id="IPR029052">
    <property type="entry name" value="Metallo-depent_PP-like"/>
</dbReference>
<accession>A0A7Y9E3P6</accession>
<dbReference type="Proteomes" id="UP000535511">
    <property type="component" value="Unassembled WGS sequence"/>
</dbReference>
<gene>
    <name evidence="3" type="ORF">BJZ21_000677</name>
</gene>
<evidence type="ECO:0000256" key="2">
    <source>
        <dbReference type="SAM" id="Phobius"/>
    </source>
</evidence>
<feature type="region of interest" description="Disordered" evidence="1">
    <location>
        <begin position="503"/>
        <end position="528"/>
    </location>
</feature>
<comment type="caution">
    <text evidence="3">The sequence shown here is derived from an EMBL/GenBank/DDBJ whole genome shotgun (WGS) entry which is preliminary data.</text>
</comment>